<reference evidence="2" key="1">
    <citation type="submission" date="2016-11" db="UniProtKB">
        <authorList>
            <consortium name="WormBaseParasite"/>
        </authorList>
    </citation>
    <scope>IDENTIFICATION</scope>
</reference>
<accession>A0A1I7WJ95</accession>
<dbReference type="Proteomes" id="UP000095283">
    <property type="component" value="Unplaced"/>
</dbReference>
<keyword evidence="1" id="KW-1185">Reference proteome</keyword>
<dbReference type="WBParaSite" id="Hba_05091">
    <property type="protein sequence ID" value="Hba_05091"/>
    <property type="gene ID" value="Hba_05091"/>
</dbReference>
<sequence length="25" mass="2887">MQTATVMIFSTQYVQLNRTSDVPQQ</sequence>
<dbReference type="AlphaFoldDB" id="A0A1I7WJ95"/>
<proteinExistence type="predicted"/>
<organism evidence="1 2">
    <name type="scientific">Heterorhabditis bacteriophora</name>
    <name type="common">Entomopathogenic nematode worm</name>
    <dbReference type="NCBI Taxonomy" id="37862"/>
    <lineage>
        <taxon>Eukaryota</taxon>
        <taxon>Metazoa</taxon>
        <taxon>Ecdysozoa</taxon>
        <taxon>Nematoda</taxon>
        <taxon>Chromadorea</taxon>
        <taxon>Rhabditida</taxon>
        <taxon>Rhabditina</taxon>
        <taxon>Rhabditomorpha</taxon>
        <taxon>Strongyloidea</taxon>
        <taxon>Heterorhabditidae</taxon>
        <taxon>Heterorhabditis</taxon>
    </lineage>
</organism>
<evidence type="ECO:0000313" key="2">
    <source>
        <dbReference type="WBParaSite" id="Hba_05091"/>
    </source>
</evidence>
<name>A0A1I7WJ95_HETBA</name>
<protein>
    <submittedName>
        <fullName evidence="2">Uncharacterized protein</fullName>
    </submittedName>
</protein>
<evidence type="ECO:0000313" key="1">
    <source>
        <dbReference type="Proteomes" id="UP000095283"/>
    </source>
</evidence>